<feature type="compositionally biased region" description="Low complexity" evidence="1">
    <location>
        <begin position="163"/>
        <end position="175"/>
    </location>
</feature>
<dbReference type="AlphaFoldDB" id="A0AAV5GUG2"/>
<feature type="compositionally biased region" description="Basic and acidic residues" evidence="1">
    <location>
        <begin position="225"/>
        <end position="243"/>
    </location>
</feature>
<evidence type="ECO:0000256" key="1">
    <source>
        <dbReference type="SAM" id="MobiDB-lite"/>
    </source>
</evidence>
<feature type="compositionally biased region" description="Acidic residues" evidence="1">
    <location>
        <begin position="75"/>
        <end position="92"/>
    </location>
</feature>
<feature type="region of interest" description="Disordered" evidence="1">
    <location>
        <begin position="1"/>
        <end position="107"/>
    </location>
</feature>
<feature type="compositionally biased region" description="Basic residues" evidence="1">
    <location>
        <begin position="96"/>
        <end position="105"/>
    </location>
</feature>
<sequence length="401" mass="41868">MAAYTRTDDSLHAHFHSTKPHSSLAAPTRPMKRTASMCSLPSPPADGMDLDDDASAAAEGRSTFQSRLANGAATGDEEDEVDQLDSDYDGDETMPKRAHRAKARPSARAACLLGSPAVLVGGGAGGASRKQLLNPFLPTAGGAPGASTSFTHPVTGAPPSPSSSPARPSSSSHPSPSRRRHRPNPDRIRLTTPPPPSREDLEAARARAEDERRKAMGWDDPDNVFVDKADQMARRLKDSKPMQRPETLTYVKRGQRIKTSVPFTAVLTSSSPSDDPFTFTAPKLLFPPADPPSPSTARPATPPKQPSKFLEALRAAGHADKPEGAGAGAGAQLPPTPATLKRKAPAHPTAGTAASIFGGGAAQVQQQQGDGGRFGPYKRMRGLSGALGGGAGAEGEQRGLR</sequence>
<feature type="compositionally biased region" description="Basic and acidic residues" evidence="1">
    <location>
        <begin position="197"/>
        <end position="217"/>
    </location>
</feature>
<feature type="region of interest" description="Disordered" evidence="1">
    <location>
        <begin position="144"/>
        <end position="253"/>
    </location>
</feature>
<evidence type="ECO:0000313" key="2">
    <source>
        <dbReference type="EMBL" id="GJN93137.1"/>
    </source>
</evidence>
<protein>
    <submittedName>
        <fullName evidence="2">Uncharacterized protein</fullName>
    </submittedName>
</protein>
<proteinExistence type="predicted"/>
<reference evidence="2 3" key="1">
    <citation type="submission" date="2021-12" db="EMBL/GenBank/DDBJ databases">
        <title>High titer production of polyol ester of fatty acids by Rhodotorula paludigena BS15 towards product separation-free biomass refinery.</title>
        <authorList>
            <person name="Mano J."/>
            <person name="Ono H."/>
            <person name="Tanaka T."/>
            <person name="Naito K."/>
            <person name="Sushida H."/>
            <person name="Ike M."/>
            <person name="Tokuyasu K."/>
            <person name="Kitaoka M."/>
        </authorList>
    </citation>
    <scope>NUCLEOTIDE SEQUENCE [LARGE SCALE GENOMIC DNA]</scope>
    <source>
        <strain evidence="2 3">BS15</strain>
    </source>
</reference>
<feature type="compositionally biased region" description="Pro residues" evidence="1">
    <location>
        <begin position="288"/>
        <end position="305"/>
    </location>
</feature>
<evidence type="ECO:0000313" key="3">
    <source>
        <dbReference type="Proteomes" id="UP001342314"/>
    </source>
</evidence>
<name>A0AAV5GUG2_9BASI</name>
<dbReference type="Proteomes" id="UP001342314">
    <property type="component" value="Unassembled WGS sequence"/>
</dbReference>
<gene>
    <name evidence="2" type="ORF">Rhopal_006183-T1</name>
</gene>
<feature type="region of interest" description="Disordered" evidence="1">
    <location>
        <begin position="266"/>
        <end position="401"/>
    </location>
</feature>
<feature type="compositionally biased region" description="Basic and acidic residues" evidence="1">
    <location>
        <begin position="1"/>
        <end position="12"/>
    </location>
</feature>
<organism evidence="2 3">
    <name type="scientific">Rhodotorula paludigena</name>
    <dbReference type="NCBI Taxonomy" id="86838"/>
    <lineage>
        <taxon>Eukaryota</taxon>
        <taxon>Fungi</taxon>
        <taxon>Dikarya</taxon>
        <taxon>Basidiomycota</taxon>
        <taxon>Pucciniomycotina</taxon>
        <taxon>Microbotryomycetes</taxon>
        <taxon>Sporidiobolales</taxon>
        <taxon>Sporidiobolaceae</taxon>
        <taxon>Rhodotorula</taxon>
    </lineage>
</organism>
<keyword evidence="3" id="KW-1185">Reference proteome</keyword>
<accession>A0AAV5GUG2</accession>
<dbReference type="EMBL" id="BQKY01000013">
    <property type="protein sequence ID" value="GJN93137.1"/>
    <property type="molecule type" value="Genomic_DNA"/>
</dbReference>
<comment type="caution">
    <text evidence="2">The sequence shown here is derived from an EMBL/GenBank/DDBJ whole genome shotgun (WGS) entry which is preliminary data.</text>
</comment>